<dbReference type="InterPro" id="IPR036866">
    <property type="entry name" value="RibonucZ/Hydroxyglut_hydro"/>
</dbReference>
<keyword evidence="3" id="KW-1185">Reference proteome</keyword>
<dbReference type="InterPro" id="IPR001279">
    <property type="entry name" value="Metallo-B-lactamas"/>
</dbReference>
<dbReference type="Pfam" id="PF00753">
    <property type="entry name" value="Lactamase_B"/>
    <property type="match status" value="1"/>
</dbReference>
<sequence>MKRTFITRLPNKAGAFLKATRIVAQSGANITRVSYNKAVDLHVLFLEVSGSQAQLDTIAVRLNDVGYILNEDNPGKTILLEFHLPNVPSAVLPVLELIDSFNFNITYMSGQENDTDHQDLKVGIYIQDPAQTKAFLERAAKLCEMRVLNYDKSQKVLDNTVFYLSFAHQLASTLHLPQEDMDALIADSNLLMQHLDEKGEAPHKTFSYIGKIAEMLHSFKGENFRARISQRSLFGGFTMHIIEPPCGGNTYILEKNRKLLFIDCGFPCYKDEMLKIFRSLFPNFDNMERTLIVTHADIDHCGLHDLFDTFYVNEETRLNFALQNNGLPDLREQNRICAPYNRICKLMTGYTPPDMHTLRVIEHTEPASDAPISPRGTLEFEGLTLRVFDGNGGHFKGEIVLVDDAHRIVFSGDIMVNIKGFSKEQYDFNLLAPYLMTTVNLDSRRAAAERKYLQSLFPTDVYTYCCGHGAIMDPNA</sequence>
<feature type="domain" description="Metallo-beta-lactamase" evidence="1">
    <location>
        <begin position="247"/>
        <end position="468"/>
    </location>
</feature>
<dbReference type="GO" id="GO:0016787">
    <property type="term" value="F:hydrolase activity"/>
    <property type="evidence" value="ECO:0007669"/>
    <property type="project" value="UniProtKB-KW"/>
</dbReference>
<dbReference type="SMART" id="SM00849">
    <property type="entry name" value="Lactamase_B"/>
    <property type="match status" value="1"/>
</dbReference>
<dbReference type="SUPFAM" id="SSF56281">
    <property type="entry name" value="Metallo-hydrolase/oxidoreductase"/>
    <property type="match status" value="1"/>
</dbReference>
<dbReference type="RefSeq" id="WP_308449498.1">
    <property type="nucleotide sequence ID" value="NZ_JAJEQC010000008.1"/>
</dbReference>
<dbReference type="AlphaFoldDB" id="A0AAE3DG65"/>
<comment type="caution">
    <text evidence="2">The sequence shown here is derived from an EMBL/GenBank/DDBJ whole genome shotgun (WGS) entry which is preliminary data.</text>
</comment>
<evidence type="ECO:0000313" key="2">
    <source>
        <dbReference type="EMBL" id="MCC2137251.1"/>
    </source>
</evidence>
<evidence type="ECO:0000313" key="3">
    <source>
        <dbReference type="Proteomes" id="UP001199424"/>
    </source>
</evidence>
<protein>
    <submittedName>
        <fullName evidence="2">Zn-dependent hydrolase</fullName>
    </submittedName>
</protein>
<gene>
    <name evidence="2" type="ORF">LKD31_09490</name>
</gene>
<dbReference type="Proteomes" id="UP001199424">
    <property type="component" value="Unassembled WGS sequence"/>
</dbReference>
<name>A0AAE3DG65_9FIRM</name>
<reference evidence="2" key="1">
    <citation type="submission" date="2021-10" db="EMBL/GenBank/DDBJ databases">
        <title>Anaerobic single-cell dispensing facilitates the cultivation of human gut bacteria.</title>
        <authorList>
            <person name="Afrizal A."/>
        </authorList>
    </citation>
    <scope>NUCLEOTIDE SEQUENCE</scope>
    <source>
        <strain evidence="2">CLA-AA-H250</strain>
    </source>
</reference>
<proteinExistence type="predicted"/>
<keyword evidence="2" id="KW-0378">Hydrolase</keyword>
<organism evidence="2 3">
    <name type="scientific">Hominenteromicrobium mulieris</name>
    <dbReference type="NCBI Taxonomy" id="2885357"/>
    <lineage>
        <taxon>Bacteria</taxon>
        <taxon>Bacillati</taxon>
        <taxon>Bacillota</taxon>
        <taxon>Clostridia</taxon>
        <taxon>Eubacteriales</taxon>
        <taxon>Oscillospiraceae</taxon>
        <taxon>Hominenteromicrobium</taxon>
    </lineage>
</organism>
<dbReference type="Gene3D" id="3.60.15.10">
    <property type="entry name" value="Ribonuclease Z/Hydroxyacylglutathione hydrolase-like"/>
    <property type="match status" value="1"/>
</dbReference>
<dbReference type="EMBL" id="JAJEQC010000008">
    <property type="protein sequence ID" value="MCC2137251.1"/>
    <property type="molecule type" value="Genomic_DNA"/>
</dbReference>
<accession>A0AAE3DG65</accession>
<evidence type="ECO:0000259" key="1">
    <source>
        <dbReference type="SMART" id="SM00849"/>
    </source>
</evidence>